<gene>
    <name evidence="3" type="ORF">ACFQ4A_13055</name>
</gene>
<dbReference type="SUPFAM" id="SSF63520">
    <property type="entry name" value="PTS-regulatory domain, PRD"/>
    <property type="match status" value="2"/>
</dbReference>
<dbReference type="SMART" id="SM01061">
    <property type="entry name" value="CAT_RBD"/>
    <property type="match status" value="1"/>
</dbReference>
<keyword evidence="4" id="KW-1185">Reference proteome</keyword>
<evidence type="ECO:0000256" key="1">
    <source>
        <dbReference type="ARBA" id="ARBA00022737"/>
    </source>
</evidence>
<dbReference type="SUPFAM" id="SSF50151">
    <property type="entry name" value="SacY-like RNA-binding domain"/>
    <property type="match status" value="1"/>
</dbReference>
<dbReference type="EMBL" id="JBHTNH010000028">
    <property type="protein sequence ID" value="MFD1362585.1"/>
    <property type="molecule type" value="Genomic_DNA"/>
</dbReference>
<protein>
    <submittedName>
        <fullName evidence="3">PRD domain-containing protein</fullName>
    </submittedName>
</protein>
<organism evidence="3 4">
    <name type="scientific">Lentibacillus salinarum</name>
    <dbReference type="NCBI Taxonomy" id="446820"/>
    <lineage>
        <taxon>Bacteria</taxon>
        <taxon>Bacillati</taxon>
        <taxon>Bacillota</taxon>
        <taxon>Bacilli</taxon>
        <taxon>Bacillales</taxon>
        <taxon>Bacillaceae</taxon>
        <taxon>Lentibacillus</taxon>
    </lineage>
</organism>
<dbReference type="PROSITE" id="PS51372">
    <property type="entry name" value="PRD_2"/>
    <property type="match status" value="2"/>
</dbReference>
<dbReference type="Pfam" id="PF00874">
    <property type="entry name" value="PRD"/>
    <property type="match status" value="2"/>
</dbReference>
<keyword evidence="1" id="KW-0677">Repeat</keyword>
<dbReference type="InterPro" id="IPR050661">
    <property type="entry name" value="BglG_antiterminators"/>
</dbReference>
<evidence type="ECO:0000313" key="3">
    <source>
        <dbReference type="EMBL" id="MFD1362585.1"/>
    </source>
</evidence>
<comment type="caution">
    <text evidence="3">The sequence shown here is derived from an EMBL/GenBank/DDBJ whole genome shotgun (WGS) entry which is preliminary data.</text>
</comment>
<dbReference type="InterPro" id="IPR036650">
    <property type="entry name" value="CAT_RNA-bd_dom_sf"/>
</dbReference>
<proteinExistence type="predicted"/>
<feature type="domain" description="PRD" evidence="2">
    <location>
        <begin position="182"/>
        <end position="290"/>
    </location>
</feature>
<dbReference type="PANTHER" id="PTHR30185">
    <property type="entry name" value="CRYPTIC BETA-GLUCOSIDE BGL OPERON ANTITERMINATOR"/>
    <property type="match status" value="1"/>
</dbReference>
<reference evidence="4" key="1">
    <citation type="journal article" date="2019" name="Int. J. Syst. Evol. Microbiol.">
        <title>The Global Catalogue of Microorganisms (GCM) 10K type strain sequencing project: providing services to taxonomists for standard genome sequencing and annotation.</title>
        <authorList>
            <consortium name="The Broad Institute Genomics Platform"/>
            <consortium name="The Broad Institute Genome Sequencing Center for Infectious Disease"/>
            <person name="Wu L."/>
            <person name="Ma J."/>
        </authorList>
    </citation>
    <scope>NUCLEOTIDE SEQUENCE [LARGE SCALE GENOMIC DNA]</scope>
    <source>
        <strain evidence="4">CCUG 54822</strain>
    </source>
</reference>
<dbReference type="InterPro" id="IPR011608">
    <property type="entry name" value="PRD"/>
</dbReference>
<dbReference type="PANTHER" id="PTHR30185:SF15">
    <property type="entry name" value="CRYPTIC BETA-GLUCOSIDE BGL OPERON ANTITERMINATOR"/>
    <property type="match status" value="1"/>
</dbReference>
<dbReference type="Gene3D" id="1.10.1790.10">
    <property type="entry name" value="PRD domain"/>
    <property type="match status" value="2"/>
</dbReference>
<evidence type="ECO:0000313" key="4">
    <source>
        <dbReference type="Proteomes" id="UP001597178"/>
    </source>
</evidence>
<feature type="domain" description="PRD" evidence="2">
    <location>
        <begin position="76"/>
        <end position="181"/>
    </location>
</feature>
<dbReference type="InterPro" id="IPR036634">
    <property type="entry name" value="PRD_sf"/>
</dbReference>
<dbReference type="InterPro" id="IPR004341">
    <property type="entry name" value="CAT_RNA-bd_dom"/>
</dbReference>
<evidence type="ECO:0000259" key="2">
    <source>
        <dbReference type="PROSITE" id="PS51372"/>
    </source>
</evidence>
<dbReference type="Pfam" id="PF03123">
    <property type="entry name" value="CAT_RBD"/>
    <property type="match status" value="1"/>
</dbReference>
<accession>A0ABW3ZX16</accession>
<dbReference type="Gene3D" id="2.30.24.10">
    <property type="entry name" value="CAT RNA-binding domain"/>
    <property type="match status" value="1"/>
</dbReference>
<sequence length="290" mass="33800">MIRVKKYWGMFMIIVRIMNNNAVVALDNNENEVVLLGKGIAFQKKPKQHVNPDKVEKKFVLQSSNELHYLEELIRSIPLSYITVTNEIVQKAQELLEADIKEDSLFITLVDHIAFAIERKKSDDYLKNPLLIEIQKFYSNEYKVGSIALDIIEKHTGVRLDEDEAGYIAFNIINATLKAGSSDVKEVTVVIKHLISIIESHYQLELKINSVYYIRFITHLKYFLYRLFSNEENSNDEYLYKVAKKKFQNEYDCAKKIATFLKEKYNFSVSNEELGYLMIHINSMILHNGK</sequence>
<dbReference type="Proteomes" id="UP001597178">
    <property type="component" value="Unassembled WGS sequence"/>
</dbReference>
<name>A0ABW3ZX16_9BACI</name>